<organism evidence="1 2">
    <name type="scientific">Serratia symbiotica</name>
    <dbReference type="NCBI Taxonomy" id="138074"/>
    <lineage>
        <taxon>Bacteria</taxon>
        <taxon>Pseudomonadati</taxon>
        <taxon>Pseudomonadota</taxon>
        <taxon>Gammaproteobacteria</taxon>
        <taxon>Enterobacterales</taxon>
        <taxon>Yersiniaceae</taxon>
        <taxon>Serratia</taxon>
    </lineage>
</organism>
<evidence type="ECO:0000313" key="1">
    <source>
        <dbReference type="EMBL" id="BBI91569.1"/>
    </source>
</evidence>
<proteinExistence type="predicted"/>
<dbReference type="Proteomes" id="UP000324392">
    <property type="component" value="Chromosome"/>
</dbReference>
<reference evidence="1 2" key="1">
    <citation type="submission" date="2019-03" db="EMBL/GenBank/DDBJ databases">
        <title>The genome sequence of Candidatus Serratia symbiotica strain IS.</title>
        <authorList>
            <person name="Nikoh N."/>
            <person name="Koga R."/>
            <person name="Oshima K."/>
            <person name="Hattori M."/>
            <person name="Fukatsu T."/>
        </authorList>
    </citation>
    <scope>NUCLEOTIDE SEQUENCE [LARGE SCALE GENOMIC DNA]</scope>
    <source>
        <strain evidence="1 2">IS</strain>
    </source>
</reference>
<evidence type="ECO:0000313" key="2">
    <source>
        <dbReference type="Proteomes" id="UP000324392"/>
    </source>
</evidence>
<sequence>MLDALCDSNSALIALHGSARGVGLAIEYARAIRWYLEKFRQTWR</sequence>
<dbReference type="EMBL" id="AP019531">
    <property type="protein sequence ID" value="BBI91569.1"/>
    <property type="molecule type" value="Genomic_DNA"/>
</dbReference>
<protein>
    <submittedName>
        <fullName evidence="1">Uncharacterized protein</fullName>
    </submittedName>
</protein>
<name>A0A455VEJ1_9GAMM</name>
<dbReference type="AlphaFoldDB" id="A0A455VEJ1"/>
<gene>
    <name evidence="1" type="ORF">SSYIS1_08270</name>
</gene>
<accession>A0A455VEJ1</accession>
<dbReference type="RefSeq" id="WP_006709790.1">
    <property type="nucleotide sequence ID" value="NZ_AP019531.1"/>
</dbReference>